<feature type="transmembrane region" description="Helical" evidence="9">
    <location>
        <begin position="149"/>
        <end position="168"/>
    </location>
</feature>
<dbReference type="Gene3D" id="1.10.3720.10">
    <property type="entry name" value="MetI-like"/>
    <property type="match status" value="1"/>
</dbReference>
<dbReference type="SUPFAM" id="SSF161098">
    <property type="entry name" value="MetI-like"/>
    <property type="match status" value="1"/>
</dbReference>
<keyword evidence="12" id="KW-1185">Reference proteome</keyword>
<dbReference type="InterPro" id="IPR000515">
    <property type="entry name" value="MetI-like"/>
</dbReference>
<feature type="transmembrane region" description="Helical" evidence="9">
    <location>
        <begin position="79"/>
        <end position="98"/>
    </location>
</feature>
<name>A0ABZ2BGT5_9HYPH</name>
<dbReference type="EMBL" id="CP133151">
    <property type="protein sequence ID" value="WVT06633.1"/>
    <property type="molecule type" value="Genomic_DNA"/>
</dbReference>
<dbReference type="PANTHER" id="PTHR30614:SF0">
    <property type="entry name" value="L-CYSTINE TRANSPORT SYSTEM PERMEASE PROTEIN TCYL"/>
    <property type="match status" value="1"/>
</dbReference>
<comment type="similarity">
    <text evidence="2">Belongs to the binding-protein-dependent transport system permease family. HisMQ subfamily.</text>
</comment>
<dbReference type="Proteomes" id="UP001432360">
    <property type="component" value="Plasmid pSchITTGS70c"/>
</dbReference>
<evidence type="ECO:0000256" key="5">
    <source>
        <dbReference type="ARBA" id="ARBA00022692"/>
    </source>
</evidence>
<gene>
    <name evidence="11" type="ORF">RB548_23330</name>
</gene>
<comment type="subcellular location">
    <subcellularLocation>
        <location evidence="1">Cell inner membrane</location>
        <topology evidence="1">Multi-pass membrane protein</topology>
    </subcellularLocation>
    <subcellularLocation>
        <location evidence="9">Cell membrane</location>
        <topology evidence="9">Multi-pass membrane protein</topology>
    </subcellularLocation>
</comment>
<evidence type="ECO:0000256" key="1">
    <source>
        <dbReference type="ARBA" id="ARBA00004429"/>
    </source>
</evidence>
<evidence type="ECO:0000256" key="2">
    <source>
        <dbReference type="ARBA" id="ARBA00010072"/>
    </source>
</evidence>
<organism evidence="11 12">
    <name type="scientific">Sinorhizobium chiapasense</name>
    <dbReference type="NCBI Taxonomy" id="501572"/>
    <lineage>
        <taxon>Bacteria</taxon>
        <taxon>Pseudomonadati</taxon>
        <taxon>Pseudomonadota</taxon>
        <taxon>Alphaproteobacteria</taxon>
        <taxon>Hyphomicrobiales</taxon>
        <taxon>Rhizobiaceae</taxon>
        <taxon>Sinorhizobium/Ensifer group</taxon>
        <taxon>Sinorhizobium</taxon>
    </lineage>
</organism>
<keyword evidence="11" id="KW-0614">Plasmid</keyword>
<keyword evidence="7 9" id="KW-1133">Transmembrane helix</keyword>
<evidence type="ECO:0000256" key="6">
    <source>
        <dbReference type="ARBA" id="ARBA00022970"/>
    </source>
</evidence>
<feature type="transmembrane region" description="Helical" evidence="9">
    <location>
        <begin position="256"/>
        <end position="276"/>
    </location>
</feature>
<dbReference type="InterPro" id="IPR035906">
    <property type="entry name" value="MetI-like_sf"/>
</dbReference>
<dbReference type="PANTHER" id="PTHR30614">
    <property type="entry name" value="MEMBRANE COMPONENT OF AMINO ACID ABC TRANSPORTER"/>
    <property type="match status" value="1"/>
</dbReference>
<dbReference type="PROSITE" id="PS50928">
    <property type="entry name" value="ABC_TM1"/>
    <property type="match status" value="1"/>
</dbReference>
<evidence type="ECO:0000256" key="8">
    <source>
        <dbReference type="ARBA" id="ARBA00023136"/>
    </source>
</evidence>
<feature type="transmembrane region" description="Helical" evidence="9">
    <location>
        <begin position="110"/>
        <end position="129"/>
    </location>
</feature>
<keyword evidence="3 9" id="KW-0813">Transport</keyword>
<evidence type="ECO:0000259" key="10">
    <source>
        <dbReference type="PROSITE" id="PS50928"/>
    </source>
</evidence>
<feature type="transmembrane region" description="Helical" evidence="9">
    <location>
        <begin position="28"/>
        <end position="48"/>
    </location>
</feature>
<evidence type="ECO:0000313" key="12">
    <source>
        <dbReference type="Proteomes" id="UP001432360"/>
    </source>
</evidence>
<protein>
    <submittedName>
        <fullName evidence="11">Amino acid ABC transporter permease</fullName>
    </submittedName>
</protein>
<dbReference type="InterPro" id="IPR010065">
    <property type="entry name" value="AA_ABC_transptr_permease_3TM"/>
</dbReference>
<feature type="domain" description="ABC transmembrane type-1" evidence="10">
    <location>
        <begin position="71"/>
        <end position="277"/>
    </location>
</feature>
<evidence type="ECO:0000313" key="11">
    <source>
        <dbReference type="EMBL" id="WVT06633.1"/>
    </source>
</evidence>
<keyword evidence="6" id="KW-0029">Amino-acid transport</keyword>
<keyword evidence="4" id="KW-1003">Cell membrane</keyword>
<dbReference type="CDD" id="cd06261">
    <property type="entry name" value="TM_PBP2"/>
    <property type="match status" value="1"/>
</dbReference>
<evidence type="ECO:0000256" key="4">
    <source>
        <dbReference type="ARBA" id="ARBA00022475"/>
    </source>
</evidence>
<evidence type="ECO:0000256" key="3">
    <source>
        <dbReference type="ARBA" id="ARBA00022448"/>
    </source>
</evidence>
<dbReference type="Pfam" id="PF00528">
    <property type="entry name" value="BPD_transp_1"/>
    <property type="match status" value="1"/>
</dbReference>
<dbReference type="RefSeq" id="WP_331375674.1">
    <property type="nucleotide sequence ID" value="NZ_CP133151.1"/>
</dbReference>
<evidence type="ECO:0000256" key="9">
    <source>
        <dbReference type="RuleBase" id="RU363032"/>
    </source>
</evidence>
<accession>A0ABZ2BGT5</accession>
<dbReference type="InterPro" id="IPR043429">
    <property type="entry name" value="ArtM/GltK/GlnP/TcyL/YhdX-like"/>
</dbReference>
<keyword evidence="8 9" id="KW-0472">Membrane</keyword>
<proteinExistence type="inferred from homology"/>
<sequence>MNVLPLKDDSVAAKHTTQFKVVPLRHPWRWTAAALVAILMLLLMQAVVSNPNLQWPVVASYILNPIILQGLWITVGLTLAIMFFASVIGMIVALMMLSPSKMLSLPAAGFIWWFRGTPALVQLILWYNLSLIFKDITLWLPGLGTVFSIPTNTVMTPLVAAVVALSLHEAGYMAEIIRNGLKSVSRGQTEAALCLGMKPSLLLRRIVIPQAMRVIIPPTGNETINLLKTTSLVSIIAVGDLLYSAQAIYARTFETIPLLLVATFWYLVVVSIMTVGQGYLERHYSRDEAGHDSAPGGLSRLGLILTMREKWRGAQ</sequence>
<evidence type="ECO:0000256" key="7">
    <source>
        <dbReference type="ARBA" id="ARBA00022989"/>
    </source>
</evidence>
<dbReference type="NCBIfam" id="TIGR01726">
    <property type="entry name" value="HEQRo_perm_3TM"/>
    <property type="match status" value="1"/>
</dbReference>
<reference evidence="11" key="1">
    <citation type="submission" date="2023-08" db="EMBL/GenBank/DDBJ databases">
        <title>Complete genome sequence of Sinorhizobium chiapanecum ITTG S70 isolated from Acaciella angustissima nodules in Chiapas-Mexico.</title>
        <authorList>
            <person name="Rincon-Rosales R."/>
            <person name="Rogel M.A."/>
            <person name="Rincon-Medina C.I."/>
            <person name="Guerrero G."/>
            <person name="Manzano-Gomez L.A."/>
            <person name="Lopez-Lopez A."/>
            <person name="Rincon Molina F.A."/>
            <person name="Martinez-Romero E."/>
        </authorList>
    </citation>
    <scope>NUCLEOTIDE SEQUENCE</scope>
    <source>
        <strain evidence="11">ITTG S70</strain>
        <plasmid evidence="11">pSchITTGS70c</plasmid>
    </source>
</reference>
<keyword evidence="5 9" id="KW-0812">Transmembrane</keyword>
<geneLocation type="plasmid" evidence="11 12">
    <name>pSchITTGS70c</name>
</geneLocation>